<protein>
    <recommendedName>
        <fullName evidence="1">YdhG-like domain-containing protein</fullName>
    </recommendedName>
</protein>
<gene>
    <name evidence="2" type="ORF">SAMN04487935_2218</name>
</gene>
<dbReference type="InterPro" id="IPR014922">
    <property type="entry name" value="YdhG-like"/>
</dbReference>
<dbReference type="RefSeq" id="WP_245699412.1">
    <property type="nucleotide sequence ID" value="NZ_BKAI01000020.1"/>
</dbReference>
<keyword evidence="3" id="KW-1185">Reference proteome</keyword>
<organism evidence="2 3">
    <name type="scientific">Flavobacterium noncentrifugens</name>
    <dbReference type="NCBI Taxonomy" id="1128970"/>
    <lineage>
        <taxon>Bacteria</taxon>
        <taxon>Pseudomonadati</taxon>
        <taxon>Bacteroidota</taxon>
        <taxon>Flavobacteriia</taxon>
        <taxon>Flavobacteriales</taxon>
        <taxon>Flavobacteriaceae</taxon>
        <taxon>Flavobacterium</taxon>
    </lineage>
</organism>
<dbReference type="EMBL" id="FNEZ01000003">
    <property type="protein sequence ID" value="SDJ98670.1"/>
    <property type="molecule type" value="Genomic_DNA"/>
</dbReference>
<name>A0A1G8Y9E6_9FLAO</name>
<dbReference type="Pfam" id="PF08818">
    <property type="entry name" value="DUF1801"/>
    <property type="match status" value="1"/>
</dbReference>
<evidence type="ECO:0000313" key="2">
    <source>
        <dbReference type="EMBL" id="SDJ98670.1"/>
    </source>
</evidence>
<sequence>MNTNGNMAYKNKTNETQVSATDFINAAVATDQKKADSFQLIDLMSAWSGFKPKMWGPTIVGFGSYHYKYDSGHEGDMPLIGFSPRKAAFSLYVFSPTANNKHLLEGFGKYKMGKACIYVNKMADINIAVLEKMCKATIAYLNEQHECACREN</sequence>
<evidence type="ECO:0000259" key="1">
    <source>
        <dbReference type="Pfam" id="PF08818"/>
    </source>
</evidence>
<dbReference type="Proteomes" id="UP000199580">
    <property type="component" value="Unassembled WGS sequence"/>
</dbReference>
<proteinExistence type="predicted"/>
<reference evidence="2 3" key="1">
    <citation type="submission" date="2016-10" db="EMBL/GenBank/DDBJ databases">
        <authorList>
            <person name="de Groot N.N."/>
        </authorList>
    </citation>
    <scope>NUCLEOTIDE SEQUENCE [LARGE SCALE GENOMIC DNA]</scope>
    <source>
        <strain evidence="2 3">CGMCC 1.10076</strain>
    </source>
</reference>
<dbReference type="AlphaFoldDB" id="A0A1G8Y9E6"/>
<feature type="domain" description="YdhG-like" evidence="1">
    <location>
        <begin position="49"/>
        <end position="138"/>
    </location>
</feature>
<evidence type="ECO:0000313" key="3">
    <source>
        <dbReference type="Proteomes" id="UP000199580"/>
    </source>
</evidence>
<accession>A0A1G8Y9E6</accession>
<dbReference type="SUPFAM" id="SSF159888">
    <property type="entry name" value="YdhG-like"/>
    <property type="match status" value="1"/>
</dbReference>